<dbReference type="GO" id="GO:0005730">
    <property type="term" value="C:nucleolus"/>
    <property type="evidence" value="ECO:0007669"/>
    <property type="project" value="UniProtKB-SubCell"/>
</dbReference>
<evidence type="ECO:0000256" key="4">
    <source>
        <dbReference type="ARBA" id="ARBA00009352"/>
    </source>
</evidence>
<dbReference type="InterPro" id="IPR038253">
    <property type="entry name" value="SRP68_N_sf"/>
</dbReference>
<comment type="subcellular location">
    <subcellularLocation>
        <location evidence="2">Cytoplasm</location>
    </subcellularLocation>
    <subcellularLocation>
        <location evidence="1">Endoplasmic reticulum</location>
    </subcellularLocation>
    <subcellularLocation>
        <location evidence="3">Nucleus</location>
        <location evidence="3">Nucleolus</location>
    </subcellularLocation>
</comment>
<dbReference type="GO" id="GO:0005047">
    <property type="term" value="F:signal recognition particle binding"/>
    <property type="evidence" value="ECO:0007669"/>
    <property type="project" value="InterPro"/>
</dbReference>
<dbReference type="Proteomes" id="UP001142055">
    <property type="component" value="Chromosome 2"/>
</dbReference>
<organism evidence="13 14">
    <name type="scientific">Blomia tropicalis</name>
    <name type="common">Mite</name>
    <dbReference type="NCBI Taxonomy" id="40697"/>
    <lineage>
        <taxon>Eukaryota</taxon>
        <taxon>Metazoa</taxon>
        <taxon>Ecdysozoa</taxon>
        <taxon>Arthropoda</taxon>
        <taxon>Chelicerata</taxon>
        <taxon>Arachnida</taxon>
        <taxon>Acari</taxon>
        <taxon>Acariformes</taxon>
        <taxon>Sarcoptiformes</taxon>
        <taxon>Astigmata</taxon>
        <taxon>Glycyphagoidea</taxon>
        <taxon>Echimyopodidae</taxon>
        <taxon>Blomia</taxon>
    </lineage>
</organism>
<keyword evidence="9" id="KW-0539">Nucleus</keyword>
<protein>
    <recommendedName>
        <fullName evidence="11">Signal recognition particle subunit SRP68</fullName>
    </recommendedName>
    <alternativeName>
        <fullName evidence="12">Signal recognition particle 68 kDa protein</fullName>
    </alternativeName>
</protein>
<dbReference type="InterPro" id="IPR026258">
    <property type="entry name" value="SRP68"/>
</dbReference>
<dbReference type="InterPro" id="IPR034652">
    <property type="entry name" value="SRP68-RBD"/>
</dbReference>
<keyword evidence="6" id="KW-0256">Endoplasmic reticulum</keyword>
<dbReference type="GO" id="GO:0008312">
    <property type="term" value="F:7S RNA binding"/>
    <property type="evidence" value="ECO:0007669"/>
    <property type="project" value="InterPro"/>
</dbReference>
<dbReference type="EMBL" id="JAPWDV010000002">
    <property type="protein sequence ID" value="KAJ6219006.1"/>
    <property type="molecule type" value="Genomic_DNA"/>
</dbReference>
<name>A0A9Q0RLS4_BLOTA</name>
<keyword evidence="14" id="KW-1185">Reference proteome</keyword>
<evidence type="ECO:0000256" key="6">
    <source>
        <dbReference type="ARBA" id="ARBA00022824"/>
    </source>
</evidence>
<proteinExistence type="inferred from homology"/>
<dbReference type="GO" id="GO:0030942">
    <property type="term" value="F:endoplasmic reticulum signal peptide binding"/>
    <property type="evidence" value="ECO:0007669"/>
    <property type="project" value="InterPro"/>
</dbReference>
<evidence type="ECO:0000256" key="3">
    <source>
        <dbReference type="ARBA" id="ARBA00004604"/>
    </source>
</evidence>
<evidence type="ECO:0000313" key="14">
    <source>
        <dbReference type="Proteomes" id="UP001142055"/>
    </source>
</evidence>
<sequence>MQEKQIKPEDEQESKENLVPKINPKDIISLEVLAVTRQSQSLHGLKHGDYLRYRQYCAKRLQRIRKALGYVQSSGTKNRQTYSAKPITTQLAFETKRSPKDVLRMLYIPLISAERCWSYAMQLKQESNTEPRKKFHMIRRFRRAVHWSARLRDLCNSDQSKCDARTKLETCAYADYLAGIYYFETDNWQKCSELLTKAQNIYEKLFPLINDEEVLAHYKARVDEIKPTLRYCAFNEGKGNDQI</sequence>
<evidence type="ECO:0000256" key="10">
    <source>
        <dbReference type="ARBA" id="ARBA00023274"/>
    </source>
</evidence>
<dbReference type="GO" id="GO:0005783">
    <property type="term" value="C:endoplasmic reticulum"/>
    <property type="evidence" value="ECO:0007669"/>
    <property type="project" value="UniProtKB-SubCell"/>
</dbReference>
<evidence type="ECO:0000256" key="9">
    <source>
        <dbReference type="ARBA" id="ARBA00023242"/>
    </source>
</evidence>
<evidence type="ECO:0000313" key="13">
    <source>
        <dbReference type="EMBL" id="KAJ6219006.1"/>
    </source>
</evidence>
<dbReference type="AlphaFoldDB" id="A0A9Q0RLS4"/>
<evidence type="ECO:0000256" key="5">
    <source>
        <dbReference type="ARBA" id="ARBA00022490"/>
    </source>
</evidence>
<gene>
    <name evidence="13" type="ORF">RDWZM_004818</name>
</gene>
<dbReference type="GO" id="GO:0005786">
    <property type="term" value="C:signal recognition particle, endoplasmic reticulum targeting"/>
    <property type="evidence" value="ECO:0007669"/>
    <property type="project" value="UniProtKB-KW"/>
</dbReference>
<evidence type="ECO:0000256" key="12">
    <source>
        <dbReference type="ARBA" id="ARBA00083741"/>
    </source>
</evidence>
<evidence type="ECO:0000256" key="7">
    <source>
        <dbReference type="ARBA" id="ARBA00022884"/>
    </source>
</evidence>
<keyword evidence="8" id="KW-0733">Signal recognition particle</keyword>
<evidence type="ECO:0000256" key="8">
    <source>
        <dbReference type="ARBA" id="ARBA00023135"/>
    </source>
</evidence>
<evidence type="ECO:0000256" key="1">
    <source>
        <dbReference type="ARBA" id="ARBA00004240"/>
    </source>
</evidence>
<reference evidence="13" key="1">
    <citation type="submission" date="2022-12" db="EMBL/GenBank/DDBJ databases">
        <title>Genome assemblies of Blomia tropicalis.</title>
        <authorList>
            <person name="Cui Y."/>
        </authorList>
    </citation>
    <scope>NUCLEOTIDE SEQUENCE</scope>
    <source>
        <tissue evidence="13">Adult mites</tissue>
    </source>
</reference>
<evidence type="ECO:0000256" key="2">
    <source>
        <dbReference type="ARBA" id="ARBA00004496"/>
    </source>
</evidence>
<dbReference type="PANTHER" id="PTHR12860:SF0">
    <property type="entry name" value="SIGNAL RECOGNITION PARTICLE SUBUNIT SRP68"/>
    <property type="match status" value="1"/>
</dbReference>
<dbReference type="PANTHER" id="PTHR12860">
    <property type="entry name" value="SIGNAL RECOGNITION PARTICLE 68 KDA PROTEIN"/>
    <property type="match status" value="1"/>
</dbReference>
<dbReference type="Gene3D" id="1.10.3450.40">
    <property type="entry name" value="Signal recognition particle, SRP68 subunit, RNA-binding domain"/>
    <property type="match status" value="1"/>
</dbReference>
<dbReference type="FunFam" id="1.10.3450.40:FF:000001">
    <property type="entry name" value="Signal recognition particle subunit SRP68"/>
    <property type="match status" value="1"/>
</dbReference>
<dbReference type="CDD" id="cd15481">
    <property type="entry name" value="SRP68-RBD"/>
    <property type="match status" value="1"/>
</dbReference>
<comment type="caution">
    <text evidence="13">The sequence shown here is derived from an EMBL/GenBank/DDBJ whole genome shotgun (WGS) entry which is preliminary data.</text>
</comment>
<keyword evidence="10" id="KW-0687">Ribonucleoprotein</keyword>
<keyword evidence="7" id="KW-0694">RNA-binding</keyword>
<evidence type="ECO:0000256" key="11">
    <source>
        <dbReference type="ARBA" id="ARBA00029498"/>
    </source>
</evidence>
<dbReference type="Pfam" id="PF16969">
    <property type="entry name" value="SRP68"/>
    <property type="match status" value="1"/>
</dbReference>
<comment type="similarity">
    <text evidence="4">Belongs to the SRP68 family.</text>
</comment>
<dbReference type="OMA" id="RYCAFNE"/>
<dbReference type="GO" id="GO:0006614">
    <property type="term" value="P:SRP-dependent cotranslational protein targeting to membrane"/>
    <property type="evidence" value="ECO:0007669"/>
    <property type="project" value="InterPro"/>
</dbReference>
<accession>A0A9Q0RLS4</accession>
<dbReference type="GO" id="GO:0005829">
    <property type="term" value="C:cytosol"/>
    <property type="evidence" value="ECO:0007669"/>
    <property type="project" value="UniProtKB-ARBA"/>
</dbReference>
<keyword evidence="5" id="KW-0963">Cytoplasm</keyword>